<organism evidence="1 2">
    <name type="scientific">Ruminococcus albus (strain ATCC 27210 / DSM 20455 / JCM 14654 / NCDO 2250 / 7)</name>
    <dbReference type="NCBI Taxonomy" id="697329"/>
    <lineage>
        <taxon>Bacteria</taxon>
        <taxon>Bacillati</taxon>
        <taxon>Bacillota</taxon>
        <taxon>Clostridia</taxon>
        <taxon>Eubacteriales</taxon>
        <taxon>Oscillospiraceae</taxon>
        <taxon>Ruminococcus</taxon>
    </lineage>
</organism>
<dbReference type="OrthoDB" id="1633470at2"/>
<dbReference type="InterPro" id="IPR010897">
    <property type="entry name" value="Spore_II_P"/>
</dbReference>
<dbReference type="NCBIfam" id="TIGR02867">
    <property type="entry name" value="spore_II_P"/>
    <property type="match status" value="1"/>
</dbReference>
<evidence type="ECO:0000313" key="2">
    <source>
        <dbReference type="Proteomes" id="UP000006919"/>
    </source>
</evidence>
<protein>
    <submittedName>
        <fullName evidence="1">Stage II sporulation protein P</fullName>
    </submittedName>
</protein>
<proteinExistence type="predicted"/>
<sequence>MGLKTVCRRALFCIFTVFVLPMCIFSAAKHSQYLSDIAEGSSELLMIRRGRKEICRDEILPGTEISTQSYWDIALAENDSEPVADGTAVPSPLHSEDVDGMIPYPADLTDHDGAIEKYTYQRSDEPSFFNIFGGGQVRNCTLYDNNELIALSRQGLPFDIDYPEGQPVILIYHTHATESFELEDKDWYDRDFNGKTTERDKNIISVGDRICEQLDKAGIPYIHDTLVHDYPSYDNAYYSSRDAVQKILAEYPSIKVCLDIHRDGIERSDGTRIAPVAEINGKEAAQIMIISCADDGSGNIPDFRENFSFACVLQSKIENRFQGLTRPVLFDTRFYNQDLSSGSLLIEVGSHGNTLAQAQYSGELVGRALADLFSE</sequence>
<dbReference type="AlphaFoldDB" id="E6UHS7"/>
<dbReference type="Proteomes" id="UP000006919">
    <property type="component" value="Chromosome"/>
</dbReference>
<dbReference type="HOGENOM" id="CLU_056129_0_0_9"/>
<name>E6UHS7_RUMA7</name>
<dbReference type="EMBL" id="CP002403">
    <property type="protein sequence ID" value="ADU22126.1"/>
    <property type="molecule type" value="Genomic_DNA"/>
</dbReference>
<reference evidence="1 2" key="1">
    <citation type="journal article" date="2011" name="J. Bacteriol.">
        <title>Complete genome of the cellulolytic ruminal bacterium Ruminococcus albus 7.</title>
        <authorList>
            <person name="Suen G."/>
            <person name="Stevenson D.M."/>
            <person name="Bruce D.C."/>
            <person name="Chertkov O."/>
            <person name="Copeland A."/>
            <person name="Cheng J.F."/>
            <person name="Detter C."/>
            <person name="Detter J.C."/>
            <person name="Goodwin L.A."/>
            <person name="Han C.S."/>
            <person name="Hauser L.J."/>
            <person name="Ivanova N.N."/>
            <person name="Kyrpides N.C."/>
            <person name="Land M.L."/>
            <person name="Lapidus A."/>
            <person name="Lucas S."/>
            <person name="Ovchinnikova G."/>
            <person name="Pitluck S."/>
            <person name="Tapia R."/>
            <person name="Woyke T."/>
            <person name="Boyum J."/>
            <person name="Mead D."/>
            <person name="Weimer P.J."/>
        </authorList>
    </citation>
    <scope>NUCLEOTIDE SEQUENCE [LARGE SCALE GENOMIC DNA]</scope>
    <source>
        <strain evidence="2">ATCC 27210 / DSM 20455 / JCM 14654 / NCDO 2250 / 7</strain>
    </source>
</reference>
<dbReference type="Pfam" id="PF07454">
    <property type="entry name" value="SpoIIP"/>
    <property type="match status" value="1"/>
</dbReference>
<evidence type="ECO:0000313" key="1">
    <source>
        <dbReference type="EMBL" id="ADU22126.1"/>
    </source>
</evidence>
<accession>E6UHS7</accession>
<dbReference type="STRING" id="697329.Rumal_1626"/>
<dbReference type="RefSeq" id="WP_013498291.1">
    <property type="nucleotide sequence ID" value="NC_014833.1"/>
</dbReference>
<dbReference type="KEGG" id="ral:Rumal_1626"/>
<dbReference type="eggNOG" id="COG0860">
    <property type="taxonomic scope" value="Bacteria"/>
</dbReference>
<gene>
    <name evidence="1" type="ordered locus">Rumal_1626</name>
</gene>